<dbReference type="EMBL" id="LC269923">
    <property type="protein sequence ID" value="BBA18827.1"/>
    <property type="molecule type" value="Genomic_DNA"/>
</dbReference>
<feature type="transmembrane region" description="Helical" evidence="2">
    <location>
        <begin position="178"/>
        <end position="197"/>
    </location>
</feature>
<protein>
    <submittedName>
        <fullName evidence="4">Uncharacterized protein</fullName>
    </submittedName>
</protein>
<evidence type="ECO:0000256" key="2">
    <source>
        <dbReference type="SAM" id="Phobius"/>
    </source>
</evidence>
<evidence type="ECO:0000256" key="1">
    <source>
        <dbReference type="SAM" id="MobiDB-lite"/>
    </source>
</evidence>
<name>A0A224ANA8_HETAK</name>
<accession>A0A224ANA8</accession>
<keyword evidence="2" id="KW-0812">Transmembrane</keyword>
<evidence type="ECO:0000313" key="3">
    <source>
        <dbReference type="EMBL" id="BBA18550.1"/>
    </source>
</evidence>
<dbReference type="EMBL" id="LC269923">
    <property type="protein sequence ID" value="BBA18871.1"/>
    <property type="molecule type" value="Genomic_DNA"/>
</dbReference>
<feature type="transmembrane region" description="Helical" evidence="2">
    <location>
        <begin position="256"/>
        <end position="272"/>
    </location>
</feature>
<evidence type="ECO:0000313" key="4">
    <source>
        <dbReference type="EMBL" id="BBA18871.1"/>
    </source>
</evidence>
<keyword evidence="2" id="KW-1133">Transmembrane helix</keyword>
<gene>
    <name evidence="4" type="primary">Heak452_Cp062</name>
    <name evidence="3" type="synonym">Heak452_Cp006</name>
</gene>
<keyword evidence="4" id="KW-0150">Chloroplast</keyword>
<sequence length="455" mass="53640">MEKDGLYSSPWLDKFEKEFTRIAFKLWKLISYLWKIFYERVIRDVIYRKIVKNFLFEKVFRKLLGIRGITTIFETDLENANIFIIPYRLIRWLAGKAAPFAWKWFTDGLRLFRSFLVLLIKDVPLQGYNLIKRLIFVFNIPINLTTTLSSGIFVILFVFIDRNYVKNLKYPKLYEPNIFWRFLMFMFLLFQTNRFIIPVAEIAFQNDFWWIQFSPVIDLFFDEFDKLFEIIITQLPLGMQVYNTIVDPSTIEGVDIVQFFGFFAWLFVRASVQSNLDRKIPFFVLSMFIRYHLTSVTVLVLVFSSIETMMVILGGLEDGLSLESWPANIIQVVFFFLPGMTEGKMDPIELFNIYCAKLHIIAWLSVGPSLLLKAILGRTFDNSWYDPLLQASLGYECLYNGERWGEYGLSDTITGAKSYYSKRKKAYPPGFFEGQPPGWYDNEIEEDEDDEDDNK</sequence>
<keyword evidence="4" id="KW-0934">Plastid</keyword>
<feature type="transmembrane region" description="Helical" evidence="2">
    <location>
        <begin position="134"/>
        <end position="158"/>
    </location>
</feature>
<organism evidence="4">
    <name type="scientific">Heterosigma akashiwo</name>
    <name type="common">Chromophytic alga</name>
    <name type="synonym">Heterosigma carterae</name>
    <dbReference type="NCBI Taxonomy" id="2829"/>
    <lineage>
        <taxon>Eukaryota</taxon>
        <taxon>Sar</taxon>
        <taxon>Stramenopiles</taxon>
        <taxon>Ochrophyta</taxon>
        <taxon>Raphidophyceae</taxon>
        <taxon>Chattonellales</taxon>
        <taxon>Chattonellaceae</taxon>
        <taxon>Heterosigma</taxon>
    </lineage>
</organism>
<reference evidence="4" key="1">
    <citation type="submission" date="2017-05" db="EMBL/GenBank/DDBJ databases">
        <title>Chloroplast genome sequences of Heterosigma akashiwo, a bloom-forming raphidophyte.</title>
        <authorList>
            <person name="Ueki S."/>
        </authorList>
    </citation>
    <scope>NUCLEOTIDE SEQUENCE</scope>
    <source>
        <strain evidence="3">CCMP2274</strain>
        <strain evidence="4">HaFk01</strain>
    </source>
</reference>
<geneLocation type="chloroplast" evidence="4"/>
<dbReference type="EMBL" id="LC269921">
    <property type="protein sequence ID" value="BBA18550.1"/>
    <property type="molecule type" value="Genomic_DNA"/>
</dbReference>
<keyword evidence="2" id="KW-0472">Membrane</keyword>
<feature type="compositionally biased region" description="Acidic residues" evidence="1">
    <location>
        <begin position="442"/>
        <end position="455"/>
    </location>
</feature>
<dbReference type="AlphaFoldDB" id="A0A224ANA8"/>
<feature type="region of interest" description="Disordered" evidence="1">
    <location>
        <begin position="427"/>
        <end position="455"/>
    </location>
</feature>
<proteinExistence type="predicted"/>
<dbReference type="EMBL" id="LC269921">
    <property type="protein sequence ID" value="BBA18594.1"/>
    <property type="molecule type" value="Genomic_DNA"/>
</dbReference>